<dbReference type="Proteomes" id="UP001153737">
    <property type="component" value="Chromosome 7"/>
</dbReference>
<keyword evidence="3" id="KW-1185">Reference proteome</keyword>
<accession>A0A9P0DSB0</accession>
<evidence type="ECO:0000313" key="2">
    <source>
        <dbReference type="EMBL" id="CAH1175906.1"/>
    </source>
</evidence>
<sequence>MSDRKDQEEKEESSTFLQETDSKCSSSTSITNKEDTEVFERQLTKTEVKKPKTSIKLPGQLDITSKEETQVVGDDVTKRNEQNIICECQPNVAGAAVPTLSSVNSLANSLEASDEFLRSQYVSGNESEKLLVHDSLEVPSTSIAKSDNKASKKPSMIPIKLTRPNSSNRPVRDRGQTDLLKKTVKEQQLHTNKKNETKFPKDKPYRSKIEGKNIVGHLEDRPTSKISSRMLNLQERLKATTSMLRKRFEDDKSKADSSCQISSGCCLTNQESVSSQTSEEETSPTSVVDLYKIIIQLKETATKLSSISILGKQKGYIEKLLLKITEIQKIADHLSKCENSNEKFVDGNEERKTEISKSAKTKDNKIYIKFVPKKKHLDSPKDNTEVTQTELDLGTPTSECRMTSEVNIPDETNHEISMKDSDSMDGIFIPSCEPPINIEEEEEETNGLDITITFPEINNLLSHEDHSHLSVRLSDISEEALKKLKRCPKDFTLRMDFVQGKILFQTGKAPVNNFSIGPDLKFVENPIDEKKSDIISIKPSTECSFASQLIPVENITKEITSYKSLRSTDSELFSVVNLPYIYRNSSLNTVTKSCITFKNDGILSMALLARHFGRSMPQIPSITNIFEEKIMENLNKATDIVSALQIQERRRKNRANQRRAIITPNNV</sequence>
<protein>
    <submittedName>
        <fullName evidence="2">Uncharacterized protein</fullName>
    </submittedName>
</protein>
<reference evidence="2" key="1">
    <citation type="submission" date="2022-01" db="EMBL/GenBank/DDBJ databases">
        <authorList>
            <person name="King R."/>
        </authorList>
    </citation>
    <scope>NUCLEOTIDE SEQUENCE</scope>
</reference>
<reference evidence="2" key="2">
    <citation type="submission" date="2022-10" db="EMBL/GenBank/DDBJ databases">
        <authorList>
            <consortium name="ENA_rothamsted_submissions"/>
            <consortium name="culmorum"/>
            <person name="King R."/>
        </authorList>
    </citation>
    <scope>NUCLEOTIDE SEQUENCE</scope>
</reference>
<name>A0A9P0DSB0_PHACE</name>
<proteinExistence type="predicted"/>
<feature type="compositionally biased region" description="Basic and acidic residues" evidence="1">
    <location>
        <begin position="170"/>
        <end position="205"/>
    </location>
</feature>
<gene>
    <name evidence="2" type="ORF">PHAECO_LOCUS11003</name>
</gene>
<dbReference type="OrthoDB" id="6756880at2759"/>
<evidence type="ECO:0000313" key="3">
    <source>
        <dbReference type="Proteomes" id="UP001153737"/>
    </source>
</evidence>
<dbReference type="EMBL" id="OU896713">
    <property type="protein sequence ID" value="CAH1175906.1"/>
    <property type="molecule type" value="Genomic_DNA"/>
</dbReference>
<dbReference type="AlphaFoldDB" id="A0A9P0DSB0"/>
<feature type="region of interest" description="Disordered" evidence="1">
    <location>
        <begin position="142"/>
        <end position="205"/>
    </location>
</feature>
<feature type="region of interest" description="Disordered" evidence="1">
    <location>
        <begin position="1"/>
        <end position="36"/>
    </location>
</feature>
<evidence type="ECO:0000256" key="1">
    <source>
        <dbReference type="SAM" id="MobiDB-lite"/>
    </source>
</evidence>
<organism evidence="2 3">
    <name type="scientific">Phaedon cochleariae</name>
    <name type="common">Mustard beetle</name>
    <dbReference type="NCBI Taxonomy" id="80249"/>
    <lineage>
        <taxon>Eukaryota</taxon>
        <taxon>Metazoa</taxon>
        <taxon>Ecdysozoa</taxon>
        <taxon>Arthropoda</taxon>
        <taxon>Hexapoda</taxon>
        <taxon>Insecta</taxon>
        <taxon>Pterygota</taxon>
        <taxon>Neoptera</taxon>
        <taxon>Endopterygota</taxon>
        <taxon>Coleoptera</taxon>
        <taxon>Polyphaga</taxon>
        <taxon>Cucujiformia</taxon>
        <taxon>Chrysomeloidea</taxon>
        <taxon>Chrysomelidae</taxon>
        <taxon>Chrysomelinae</taxon>
        <taxon>Chrysomelini</taxon>
        <taxon>Phaedon</taxon>
    </lineage>
</organism>
<feature type="compositionally biased region" description="Polar residues" evidence="1">
    <location>
        <begin position="14"/>
        <end position="31"/>
    </location>
</feature>